<reference evidence="5" key="2">
    <citation type="submission" date="2015-01" db="EMBL/GenBank/DDBJ databases">
        <title>Evolutionary Origins and Diversification of the Mycorrhizal Mutualists.</title>
        <authorList>
            <consortium name="DOE Joint Genome Institute"/>
            <consortium name="Mycorrhizal Genomics Consortium"/>
            <person name="Kohler A."/>
            <person name="Kuo A."/>
            <person name="Nagy L.G."/>
            <person name="Floudas D."/>
            <person name="Copeland A."/>
            <person name="Barry K.W."/>
            <person name="Cichocki N."/>
            <person name="Veneault-Fourrey C."/>
            <person name="LaButti K."/>
            <person name="Lindquist E.A."/>
            <person name="Lipzen A."/>
            <person name="Lundell T."/>
            <person name="Morin E."/>
            <person name="Murat C."/>
            <person name="Riley R."/>
            <person name="Ohm R."/>
            <person name="Sun H."/>
            <person name="Tunlid A."/>
            <person name="Henrissat B."/>
            <person name="Grigoriev I.V."/>
            <person name="Hibbett D.S."/>
            <person name="Martin F."/>
        </authorList>
    </citation>
    <scope>NUCLEOTIDE SEQUENCE [LARGE SCALE GENOMIC DNA]</scope>
    <source>
        <strain evidence="5">MUT 4182</strain>
    </source>
</reference>
<dbReference type="PANTHER" id="PTHR10366">
    <property type="entry name" value="NAD DEPENDENT EPIMERASE/DEHYDRATASE"/>
    <property type="match status" value="1"/>
</dbReference>
<dbReference type="OrthoDB" id="2735536at2759"/>
<proteinExistence type="inferred from homology"/>
<comment type="similarity">
    <text evidence="2">Belongs to the NAD(P)-dependent epimerase/dehydratase family. Dihydroflavonol-4-reductase subfamily.</text>
</comment>
<keyword evidence="5" id="KW-1185">Reference proteome</keyword>
<dbReference type="SUPFAM" id="SSF51735">
    <property type="entry name" value="NAD(P)-binding Rossmann-fold domains"/>
    <property type="match status" value="1"/>
</dbReference>
<dbReference type="Gene3D" id="3.40.50.720">
    <property type="entry name" value="NAD(P)-binding Rossmann-like Domain"/>
    <property type="match status" value="1"/>
</dbReference>
<protein>
    <recommendedName>
        <fullName evidence="3">NAD-dependent epimerase/dehydratase domain-containing protein</fullName>
    </recommendedName>
</protein>
<evidence type="ECO:0000256" key="1">
    <source>
        <dbReference type="ARBA" id="ARBA00023002"/>
    </source>
</evidence>
<dbReference type="AlphaFoldDB" id="A0A0C3MBS4"/>
<sequence>MPSVLLAGANGFVTVTILQALLNQGYNVVGTVRSESKIHYLHDKFSKFVDEEMLTFAVVQDITVPGAFDEVLKANKFDSVVHTSSPYHWNVTDARRGMLDPAIKGATGILESVRMLSPTVKRVVITAMFGNIMNIPKGDWPGKVYTEEDWNTITFDEQALSHPSMAYVSGKEGAERAAWDFVKETKPHFTIMFGPPEQELTSFNTSTADIYDVFNGTSEPRFTTWAWVDVQDLAQAHVLAIDAPAAANQRYLVTTGNYSAQAIADYIWEHYPERAVAKRDLGITYKHGFDTMLRDTLKKLEELEAEGK</sequence>
<accession>A0A0C3MBS4</accession>
<feature type="domain" description="NAD-dependent epimerase/dehydratase" evidence="3">
    <location>
        <begin position="4"/>
        <end position="248"/>
    </location>
</feature>
<organism evidence="4 5">
    <name type="scientific">Tulasnella calospora MUT 4182</name>
    <dbReference type="NCBI Taxonomy" id="1051891"/>
    <lineage>
        <taxon>Eukaryota</taxon>
        <taxon>Fungi</taxon>
        <taxon>Dikarya</taxon>
        <taxon>Basidiomycota</taxon>
        <taxon>Agaricomycotina</taxon>
        <taxon>Agaricomycetes</taxon>
        <taxon>Cantharellales</taxon>
        <taxon>Tulasnellaceae</taxon>
        <taxon>Tulasnella</taxon>
    </lineage>
</organism>
<dbReference type="InterPro" id="IPR001509">
    <property type="entry name" value="Epimerase_deHydtase"/>
</dbReference>
<dbReference type="Proteomes" id="UP000054248">
    <property type="component" value="Unassembled WGS sequence"/>
</dbReference>
<dbReference type="Pfam" id="PF01370">
    <property type="entry name" value="Epimerase"/>
    <property type="match status" value="1"/>
</dbReference>
<evidence type="ECO:0000313" key="5">
    <source>
        <dbReference type="Proteomes" id="UP000054248"/>
    </source>
</evidence>
<evidence type="ECO:0000313" key="4">
    <source>
        <dbReference type="EMBL" id="KIO31202.1"/>
    </source>
</evidence>
<reference evidence="4 5" key="1">
    <citation type="submission" date="2014-04" db="EMBL/GenBank/DDBJ databases">
        <authorList>
            <consortium name="DOE Joint Genome Institute"/>
            <person name="Kuo A."/>
            <person name="Girlanda M."/>
            <person name="Perotto S."/>
            <person name="Kohler A."/>
            <person name="Nagy L.G."/>
            <person name="Floudas D."/>
            <person name="Copeland A."/>
            <person name="Barry K.W."/>
            <person name="Cichocki N."/>
            <person name="Veneault-Fourrey C."/>
            <person name="LaButti K."/>
            <person name="Lindquist E.A."/>
            <person name="Lipzen A."/>
            <person name="Lundell T."/>
            <person name="Morin E."/>
            <person name="Murat C."/>
            <person name="Sun H."/>
            <person name="Tunlid A."/>
            <person name="Henrissat B."/>
            <person name="Grigoriev I.V."/>
            <person name="Hibbett D.S."/>
            <person name="Martin F."/>
            <person name="Nordberg H.P."/>
            <person name="Cantor M.N."/>
            <person name="Hua S.X."/>
        </authorList>
    </citation>
    <scope>NUCLEOTIDE SEQUENCE [LARGE SCALE GENOMIC DNA]</scope>
    <source>
        <strain evidence="4 5">MUT 4182</strain>
    </source>
</reference>
<gene>
    <name evidence="4" type="ORF">M407DRAFT_19821</name>
</gene>
<dbReference type="InterPro" id="IPR050425">
    <property type="entry name" value="NAD(P)_dehydrat-like"/>
</dbReference>
<dbReference type="HOGENOM" id="CLU_007383_9_2_1"/>
<keyword evidence="1" id="KW-0560">Oxidoreductase</keyword>
<evidence type="ECO:0000256" key="2">
    <source>
        <dbReference type="ARBA" id="ARBA00023445"/>
    </source>
</evidence>
<dbReference type="GO" id="GO:0016616">
    <property type="term" value="F:oxidoreductase activity, acting on the CH-OH group of donors, NAD or NADP as acceptor"/>
    <property type="evidence" value="ECO:0007669"/>
    <property type="project" value="TreeGrafter"/>
</dbReference>
<dbReference type="EMBL" id="KN822965">
    <property type="protein sequence ID" value="KIO31202.1"/>
    <property type="molecule type" value="Genomic_DNA"/>
</dbReference>
<dbReference type="STRING" id="1051891.A0A0C3MBS4"/>
<dbReference type="PANTHER" id="PTHR10366:SF814">
    <property type="entry name" value="NAD-DEPENDENT EPIMERASE_DEHYDRATASE DOMAIN-CONTAINING PROTEIN"/>
    <property type="match status" value="1"/>
</dbReference>
<dbReference type="InterPro" id="IPR036291">
    <property type="entry name" value="NAD(P)-bd_dom_sf"/>
</dbReference>
<name>A0A0C3MBS4_9AGAM</name>
<evidence type="ECO:0000259" key="3">
    <source>
        <dbReference type="Pfam" id="PF01370"/>
    </source>
</evidence>